<evidence type="ECO:0000313" key="3">
    <source>
        <dbReference type="EMBL" id="AES71606.2"/>
    </source>
</evidence>
<reference evidence="3 5" key="1">
    <citation type="journal article" date="2011" name="Nature">
        <title>The Medicago genome provides insight into the evolution of rhizobial symbioses.</title>
        <authorList>
            <person name="Young N.D."/>
            <person name="Debelle F."/>
            <person name="Oldroyd G.E."/>
            <person name="Geurts R."/>
            <person name="Cannon S.B."/>
            <person name="Udvardi M.K."/>
            <person name="Benedito V.A."/>
            <person name="Mayer K.F."/>
            <person name="Gouzy J."/>
            <person name="Schoof H."/>
            <person name="Van de Peer Y."/>
            <person name="Proost S."/>
            <person name="Cook D.R."/>
            <person name="Meyers B.C."/>
            <person name="Spannagl M."/>
            <person name="Cheung F."/>
            <person name="De Mita S."/>
            <person name="Krishnakumar V."/>
            <person name="Gundlach H."/>
            <person name="Zhou S."/>
            <person name="Mudge J."/>
            <person name="Bharti A.K."/>
            <person name="Murray J.D."/>
            <person name="Naoumkina M.A."/>
            <person name="Rosen B."/>
            <person name="Silverstein K.A."/>
            <person name="Tang H."/>
            <person name="Rombauts S."/>
            <person name="Zhao P.X."/>
            <person name="Zhou P."/>
            <person name="Barbe V."/>
            <person name="Bardou P."/>
            <person name="Bechner M."/>
            <person name="Bellec A."/>
            <person name="Berger A."/>
            <person name="Berges H."/>
            <person name="Bidwell S."/>
            <person name="Bisseling T."/>
            <person name="Choisne N."/>
            <person name="Couloux A."/>
            <person name="Denny R."/>
            <person name="Deshpande S."/>
            <person name="Dai X."/>
            <person name="Doyle J.J."/>
            <person name="Dudez A.M."/>
            <person name="Farmer A.D."/>
            <person name="Fouteau S."/>
            <person name="Franken C."/>
            <person name="Gibelin C."/>
            <person name="Gish J."/>
            <person name="Goldstein S."/>
            <person name="Gonzalez A.J."/>
            <person name="Green P.J."/>
            <person name="Hallab A."/>
            <person name="Hartog M."/>
            <person name="Hua A."/>
            <person name="Humphray S.J."/>
            <person name="Jeong D.H."/>
            <person name="Jing Y."/>
            <person name="Jocker A."/>
            <person name="Kenton S.M."/>
            <person name="Kim D.J."/>
            <person name="Klee K."/>
            <person name="Lai H."/>
            <person name="Lang C."/>
            <person name="Lin S."/>
            <person name="Macmil S.L."/>
            <person name="Magdelenat G."/>
            <person name="Matthews L."/>
            <person name="McCorrison J."/>
            <person name="Monaghan E.L."/>
            <person name="Mun J.H."/>
            <person name="Najar F.Z."/>
            <person name="Nicholson C."/>
            <person name="Noirot C."/>
            <person name="O'Bleness M."/>
            <person name="Paule C.R."/>
            <person name="Poulain J."/>
            <person name="Prion F."/>
            <person name="Qin B."/>
            <person name="Qu C."/>
            <person name="Retzel E.F."/>
            <person name="Riddle C."/>
            <person name="Sallet E."/>
            <person name="Samain S."/>
            <person name="Samson N."/>
            <person name="Sanders I."/>
            <person name="Saurat O."/>
            <person name="Scarpelli C."/>
            <person name="Schiex T."/>
            <person name="Segurens B."/>
            <person name="Severin A.J."/>
            <person name="Sherrier D.J."/>
            <person name="Shi R."/>
            <person name="Sims S."/>
            <person name="Singer S.R."/>
            <person name="Sinharoy S."/>
            <person name="Sterck L."/>
            <person name="Viollet A."/>
            <person name="Wang B.B."/>
            <person name="Wang K."/>
            <person name="Wang M."/>
            <person name="Wang X."/>
            <person name="Warfsmann J."/>
            <person name="Weissenbach J."/>
            <person name="White D.D."/>
            <person name="White J.D."/>
            <person name="Wiley G.B."/>
            <person name="Wincker P."/>
            <person name="Xing Y."/>
            <person name="Yang L."/>
            <person name="Yao Z."/>
            <person name="Ying F."/>
            <person name="Zhai J."/>
            <person name="Zhou L."/>
            <person name="Zuber A."/>
            <person name="Denarie J."/>
            <person name="Dixon R.A."/>
            <person name="May G.D."/>
            <person name="Schwartz D.C."/>
            <person name="Rogers J."/>
            <person name="Quetier F."/>
            <person name="Town C.D."/>
            <person name="Roe B.A."/>
        </authorList>
    </citation>
    <scope>NUCLEOTIDE SEQUENCE [LARGE SCALE GENOMIC DNA]</scope>
    <source>
        <strain evidence="3">A17</strain>
        <strain evidence="4 5">cv. Jemalong A17</strain>
    </source>
</reference>
<organism evidence="3 5">
    <name type="scientific">Medicago truncatula</name>
    <name type="common">Barrel medic</name>
    <name type="synonym">Medicago tribuloides</name>
    <dbReference type="NCBI Taxonomy" id="3880"/>
    <lineage>
        <taxon>Eukaryota</taxon>
        <taxon>Viridiplantae</taxon>
        <taxon>Streptophyta</taxon>
        <taxon>Embryophyta</taxon>
        <taxon>Tracheophyta</taxon>
        <taxon>Spermatophyta</taxon>
        <taxon>Magnoliopsida</taxon>
        <taxon>eudicotyledons</taxon>
        <taxon>Gunneridae</taxon>
        <taxon>Pentapetalae</taxon>
        <taxon>rosids</taxon>
        <taxon>fabids</taxon>
        <taxon>Fabales</taxon>
        <taxon>Fabaceae</taxon>
        <taxon>Papilionoideae</taxon>
        <taxon>50 kb inversion clade</taxon>
        <taxon>NPAAA clade</taxon>
        <taxon>Hologalegina</taxon>
        <taxon>IRL clade</taxon>
        <taxon>Trifolieae</taxon>
        <taxon>Medicago</taxon>
    </lineage>
</organism>
<dbReference type="EMBL" id="CM001219">
    <property type="protein sequence ID" value="AES71606.2"/>
    <property type="molecule type" value="Genomic_DNA"/>
</dbReference>
<dbReference type="SUPFAM" id="SSF52200">
    <property type="entry name" value="Toll/Interleukin receptor TIR domain"/>
    <property type="match status" value="1"/>
</dbReference>
<feature type="domain" description="TIR" evidence="2">
    <location>
        <begin position="9"/>
        <end position="128"/>
    </location>
</feature>
<dbReference type="GO" id="GO:0005634">
    <property type="term" value="C:nucleus"/>
    <property type="evidence" value="ECO:0000318"/>
    <property type="project" value="GO_Central"/>
</dbReference>
<dbReference type="AlphaFoldDB" id="G7J6M4"/>
<dbReference type="InterPro" id="IPR035897">
    <property type="entry name" value="Toll_tir_struct_dom_sf"/>
</dbReference>
<dbReference type="Pfam" id="PF01582">
    <property type="entry name" value="TIR"/>
    <property type="match status" value="2"/>
</dbReference>
<protein>
    <submittedName>
        <fullName evidence="3">Disease resistance protein (TIR-NBS-LRR class)</fullName>
    </submittedName>
</protein>
<keyword evidence="5" id="KW-1185">Reference proteome</keyword>
<evidence type="ECO:0000259" key="2">
    <source>
        <dbReference type="PROSITE" id="PS50104"/>
    </source>
</evidence>
<dbReference type="SMART" id="SM00255">
    <property type="entry name" value="TIR"/>
    <property type="match status" value="1"/>
</dbReference>
<dbReference type="InterPro" id="IPR000157">
    <property type="entry name" value="TIR_dom"/>
</dbReference>
<proteinExistence type="predicted"/>
<accession>A0A0C3VJQ9</accession>
<evidence type="ECO:0000313" key="4">
    <source>
        <dbReference type="EnsemblPlants" id="AES71606"/>
    </source>
</evidence>
<gene>
    <name evidence="3" type="ordered locus">MTR_3g079810</name>
</gene>
<dbReference type="HOGENOM" id="CLU_001561_3_3_1"/>
<dbReference type="PANTHER" id="PTHR32009:SF159">
    <property type="entry name" value="TIR DOMAIN-CONTAINING PROTEIN"/>
    <property type="match status" value="1"/>
</dbReference>
<dbReference type="GO" id="GO:0007165">
    <property type="term" value="P:signal transduction"/>
    <property type="evidence" value="ECO:0000318"/>
    <property type="project" value="GO_Central"/>
</dbReference>
<keyword evidence="1" id="KW-0520">NAD</keyword>
<dbReference type="PROSITE" id="PS50104">
    <property type="entry name" value="TIR"/>
    <property type="match status" value="1"/>
</dbReference>
<reference evidence="3 5" key="2">
    <citation type="journal article" date="2014" name="BMC Genomics">
        <title>An improved genome release (version Mt4.0) for the model legume Medicago truncatula.</title>
        <authorList>
            <person name="Tang H."/>
            <person name="Krishnakumar V."/>
            <person name="Bidwell S."/>
            <person name="Rosen B."/>
            <person name="Chan A."/>
            <person name="Zhou S."/>
            <person name="Gentzbittel L."/>
            <person name="Childs K.L."/>
            <person name="Yandell M."/>
            <person name="Gundlach H."/>
            <person name="Mayer K.F."/>
            <person name="Schwartz D.C."/>
            <person name="Town C.D."/>
        </authorList>
    </citation>
    <scope>GENOME REANNOTATION</scope>
    <source>
        <strain evidence="4 5">cv. Jemalong A17</strain>
    </source>
</reference>
<sequence length="128" mass="14916">MRRESASSNFFDVFINFHGEDTRSKFTSHLNKALQKSGLWTFIDDSELEKGDEISSALIKAIEESDASLYIHILKRLCFFKMKDHGQIVIPIFYEIDPSHVRNQIGSYKQAFAKHKQNLKHNKDKLQK</sequence>
<evidence type="ECO:0000313" key="5">
    <source>
        <dbReference type="Proteomes" id="UP000002051"/>
    </source>
</evidence>
<reference evidence="4" key="3">
    <citation type="submission" date="2015-04" db="UniProtKB">
        <authorList>
            <consortium name="EnsemblPlants"/>
        </authorList>
    </citation>
    <scope>IDENTIFICATION</scope>
    <source>
        <strain evidence="4">cv. Jemalong A17</strain>
    </source>
</reference>
<dbReference type="PANTHER" id="PTHR32009">
    <property type="entry name" value="TMV RESISTANCE PROTEIN N-LIKE"/>
    <property type="match status" value="1"/>
</dbReference>
<dbReference type="Gene3D" id="3.40.50.10140">
    <property type="entry name" value="Toll/interleukin-1 receptor homology (TIR) domain"/>
    <property type="match status" value="1"/>
</dbReference>
<evidence type="ECO:0000256" key="1">
    <source>
        <dbReference type="ARBA" id="ARBA00023027"/>
    </source>
</evidence>
<name>G7J6M4_MEDTR</name>
<dbReference type="EnsemblPlants" id="AES71606">
    <property type="protein sequence ID" value="AES71606"/>
    <property type="gene ID" value="MTR_3g079810"/>
</dbReference>
<accession>G7J6M4</accession>
<dbReference type="Proteomes" id="UP000002051">
    <property type="component" value="Chromosome 3"/>
</dbReference>